<dbReference type="InterPro" id="IPR036188">
    <property type="entry name" value="FAD/NAD-bd_sf"/>
</dbReference>
<dbReference type="PIRSF" id="PIRSF000137">
    <property type="entry name" value="Alcohol_oxidase"/>
    <property type="match status" value="1"/>
</dbReference>
<reference evidence="7" key="1">
    <citation type="submission" date="2017-09" db="EMBL/GenBank/DDBJ databases">
        <title>Contemporary evolution of a Lepidopteran species, Heliothis virescens, in response to modern agricultural practices.</title>
        <authorList>
            <person name="Fritz M.L."/>
            <person name="Deyonke A.M."/>
            <person name="Papanicolaou A."/>
            <person name="Micinski S."/>
            <person name="Westbrook J."/>
            <person name="Gould F."/>
        </authorList>
    </citation>
    <scope>NUCLEOTIDE SEQUENCE [LARGE SCALE GENOMIC DNA]</scope>
    <source>
        <strain evidence="7">HvINT-</strain>
        <tissue evidence="7">Whole body</tissue>
    </source>
</reference>
<dbReference type="SUPFAM" id="SSF51905">
    <property type="entry name" value="FAD/NAD(P)-binding domain"/>
    <property type="match status" value="1"/>
</dbReference>
<evidence type="ECO:0000256" key="4">
    <source>
        <dbReference type="ARBA" id="ARBA00022827"/>
    </source>
</evidence>
<dbReference type="Pfam" id="PF05199">
    <property type="entry name" value="GMC_oxred_C"/>
    <property type="match status" value="1"/>
</dbReference>
<dbReference type="Gene3D" id="3.50.50.60">
    <property type="entry name" value="FAD/NAD(P)-binding domain"/>
    <property type="match status" value="1"/>
</dbReference>
<gene>
    <name evidence="7" type="ORF">B5V51_11207</name>
</gene>
<evidence type="ECO:0000256" key="1">
    <source>
        <dbReference type="ARBA" id="ARBA00001974"/>
    </source>
</evidence>
<dbReference type="SUPFAM" id="SSF54373">
    <property type="entry name" value="FAD-linked reductases, C-terminal domain"/>
    <property type="match status" value="1"/>
</dbReference>
<dbReference type="InterPro" id="IPR007867">
    <property type="entry name" value="GMC_OxRtase_C"/>
</dbReference>
<evidence type="ECO:0000256" key="2">
    <source>
        <dbReference type="ARBA" id="ARBA00010790"/>
    </source>
</evidence>
<dbReference type="PANTHER" id="PTHR11552:SF147">
    <property type="entry name" value="CHOLINE DEHYDROGENASE, MITOCHONDRIAL"/>
    <property type="match status" value="1"/>
</dbReference>
<evidence type="ECO:0000256" key="3">
    <source>
        <dbReference type="ARBA" id="ARBA00022630"/>
    </source>
</evidence>
<sequence length="572" mass="63765">MDTASIIASIAKAQNILKLLTCLQLTAYLWPPEAIVQDGAYADYLIIGGGTAGSLIASYLVKQKNISVIVIEAGGMGEFETTQPGLFPLLKNSKSDWNFTTVSHGPFQQGKVLGGSSQVDYMIYGIGNPEDYNRWAAITNDSSWTLKNLCPLIKRTEKVTDPRILDSPDVFFHGTEGKMRIKKYHKSLNDGFFEAYREMGQKVVNDINGKNPLGYTDTYFTIGQGTRQSTAYSFLSPERDNPNLKVLYNSLATKIIFDDNKRAVAVRVLTKDKKYITINARREIIVAAGAIKSPQLLMLSGIGPRQHLESKKIKVISNLPVGQNFQDNPTNVMVYEMGAADTVSPHNPHEFPVAVMEGRVAIKACQKRADYQILSGLIVDPSFFLQVCSSVFSFKNSICDNLHKSLSGRQVHFVTHHLLYSESRGEILLNSTDPEDYPIIDPKYYSNPRDIERHAEYLEHYNRIVDTKYYKSLNAEFVDPQLENCKGLKPGTQSYWKCYVLGMATTLHNYVGTCAMGSVVDSKLRVLGVKNLRVADASVMPEIVGATVKGTVIVIAQKLVDILIEDYRFSSY</sequence>
<dbReference type="Pfam" id="PF00732">
    <property type="entry name" value="GMC_oxred_N"/>
    <property type="match status" value="1"/>
</dbReference>
<accession>A0A2A4JUI0</accession>
<dbReference type="PROSITE" id="PS00624">
    <property type="entry name" value="GMC_OXRED_2"/>
    <property type="match status" value="1"/>
</dbReference>
<feature type="binding site" evidence="5">
    <location>
        <position position="112"/>
    </location>
    <ligand>
        <name>FAD</name>
        <dbReference type="ChEBI" id="CHEBI:57692"/>
    </ligand>
</feature>
<dbReference type="GO" id="GO:0050660">
    <property type="term" value="F:flavin adenine dinucleotide binding"/>
    <property type="evidence" value="ECO:0007669"/>
    <property type="project" value="InterPro"/>
</dbReference>
<evidence type="ECO:0000256" key="5">
    <source>
        <dbReference type="PIRSR" id="PIRSR000137-2"/>
    </source>
</evidence>
<dbReference type="Gene3D" id="3.30.560.10">
    <property type="entry name" value="Glucose Oxidase, domain 3"/>
    <property type="match status" value="1"/>
</dbReference>
<protein>
    <recommendedName>
        <fullName evidence="6">Glucose-methanol-choline oxidoreductase N-terminal domain-containing protein</fullName>
    </recommendedName>
</protein>
<comment type="similarity">
    <text evidence="2">Belongs to the GMC oxidoreductase family.</text>
</comment>
<dbReference type="InterPro" id="IPR000172">
    <property type="entry name" value="GMC_OxRdtase_N"/>
</dbReference>
<keyword evidence="4 5" id="KW-0274">FAD</keyword>
<evidence type="ECO:0000259" key="6">
    <source>
        <dbReference type="PROSITE" id="PS00624"/>
    </source>
</evidence>
<dbReference type="AlphaFoldDB" id="A0A2A4JUI0"/>
<comment type="cofactor">
    <cofactor evidence="1 5">
        <name>FAD</name>
        <dbReference type="ChEBI" id="CHEBI:57692"/>
    </cofactor>
</comment>
<dbReference type="STRING" id="7102.A0A2A4JUI0"/>
<dbReference type="GO" id="GO:0016614">
    <property type="term" value="F:oxidoreductase activity, acting on CH-OH group of donors"/>
    <property type="evidence" value="ECO:0007669"/>
    <property type="project" value="InterPro"/>
</dbReference>
<evidence type="ECO:0000313" key="7">
    <source>
        <dbReference type="EMBL" id="PCG75661.1"/>
    </source>
</evidence>
<proteinExistence type="inferred from homology"/>
<dbReference type="InterPro" id="IPR012132">
    <property type="entry name" value="GMC_OxRdtase"/>
</dbReference>
<dbReference type="EMBL" id="NWSH01000559">
    <property type="protein sequence ID" value="PCG75661.1"/>
    <property type="molecule type" value="Genomic_DNA"/>
</dbReference>
<feature type="domain" description="Glucose-methanol-choline oxidoreductase N-terminal" evidence="6">
    <location>
        <begin position="289"/>
        <end position="303"/>
    </location>
</feature>
<name>A0A2A4JUI0_HELVI</name>
<dbReference type="PANTHER" id="PTHR11552">
    <property type="entry name" value="GLUCOSE-METHANOL-CHOLINE GMC OXIDOREDUCTASE"/>
    <property type="match status" value="1"/>
</dbReference>
<keyword evidence="3" id="KW-0285">Flavoprotein</keyword>
<comment type="caution">
    <text evidence="7">The sequence shown here is derived from an EMBL/GenBank/DDBJ whole genome shotgun (WGS) entry which is preliminary data.</text>
</comment>
<organism evidence="7">
    <name type="scientific">Heliothis virescens</name>
    <name type="common">Tobacco budworm moth</name>
    <dbReference type="NCBI Taxonomy" id="7102"/>
    <lineage>
        <taxon>Eukaryota</taxon>
        <taxon>Metazoa</taxon>
        <taxon>Ecdysozoa</taxon>
        <taxon>Arthropoda</taxon>
        <taxon>Hexapoda</taxon>
        <taxon>Insecta</taxon>
        <taxon>Pterygota</taxon>
        <taxon>Neoptera</taxon>
        <taxon>Endopterygota</taxon>
        <taxon>Lepidoptera</taxon>
        <taxon>Glossata</taxon>
        <taxon>Ditrysia</taxon>
        <taxon>Noctuoidea</taxon>
        <taxon>Noctuidae</taxon>
        <taxon>Heliothinae</taxon>
        <taxon>Heliothis</taxon>
    </lineage>
</organism>